<dbReference type="AlphaFoldDB" id="A0A7S0CV43"/>
<dbReference type="SMART" id="SM00105">
    <property type="entry name" value="ArfGap"/>
    <property type="match status" value="1"/>
</dbReference>
<feature type="compositionally biased region" description="Basic and acidic residues" evidence="6">
    <location>
        <begin position="224"/>
        <end position="238"/>
    </location>
</feature>
<evidence type="ECO:0000256" key="6">
    <source>
        <dbReference type="SAM" id="MobiDB-lite"/>
    </source>
</evidence>
<organism evidence="8">
    <name type="scientific">Amorphochlora amoebiformis</name>
    <dbReference type="NCBI Taxonomy" id="1561963"/>
    <lineage>
        <taxon>Eukaryota</taxon>
        <taxon>Sar</taxon>
        <taxon>Rhizaria</taxon>
        <taxon>Cercozoa</taxon>
        <taxon>Chlorarachniophyceae</taxon>
        <taxon>Amorphochlora</taxon>
    </lineage>
</organism>
<evidence type="ECO:0000259" key="7">
    <source>
        <dbReference type="PROSITE" id="PS50115"/>
    </source>
</evidence>
<dbReference type="SUPFAM" id="SSF57863">
    <property type="entry name" value="ArfGap/RecO-like zinc finger"/>
    <property type="match status" value="1"/>
</dbReference>
<protein>
    <recommendedName>
        <fullName evidence="7">Arf-GAP domain-containing protein</fullName>
    </recommendedName>
</protein>
<dbReference type="GO" id="GO:0005096">
    <property type="term" value="F:GTPase activator activity"/>
    <property type="evidence" value="ECO:0007669"/>
    <property type="project" value="UniProtKB-KW"/>
</dbReference>
<dbReference type="FunFam" id="1.10.220.150:FF:000009">
    <property type="entry name" value="stromal membrane-associated protein 1 isoform X1"/>
    <property type="match status" value="1"/>
</dbReference>
<gene>
    <name evidence="8" type="ORF">LAMO00422_LOCUS2441</name>
</gene>
<keyword evidence="3 5" id="KW-0863">Zinc-finger</keyword>
<name>A0A7S0CV43_9EUKA</name>
<evidence type="ECO:0000256" key="3">
    <source>
        <dbReference type="ARBA" id="ARBA00022771"/>
    </source>
</evidence>
<proteinExistence type="predicted"/>
<dbReference type="InterPro" id="IPR044520">
    <property type="entry name" value="ARF_GAP_AGD5/15"/>
</dbReference>
<feature type="compositionally biased region" description="Acidic residues" evidence="6">
    <location>
        <begin position="160"/>
        <end position="179"/>
    </location>
</feature>
<evidence type="ECO:0000256" key="1">
    <source>
        <dbReference type="ARBA" id="ARBA00022468"/>
    </source>
</evidence>
<evidence type="ECO:0000256" key="2">
    <source>
        <dbReference type="ARBA" id="ARBA00022723"/>
    </source>
</evidence>
<dbReference type="CDD" id="cd08204">
    <property type="entry name" value="ArfGap"/>
    <property type="match status" value="1"/>
</dbReference>
<feature type="region of interest" description="Disordered" evidence="6">
    <location>
        <begin position="300"/>
        <end position="319"/>
    </location>
</feature>
<keyword evidence="2" id="KW-0479">Metal-binding</keyword>
<accession>A0A7S0CV43</accession>
<dbReference type="InterPro" id="IPR037278">
    <property type="entry name" value="ARFGAP/RecO"/>
</dbReference>
<reference evidence="8" key="1">
    <citation type="submission" date="2021-01" db="EMBL/GenBank/DDBJ databases">
        <authorList>
            <person name="Corre E."/>
            <person name="Pelletier E."/>
            <person name="Niang G."/>
            <person name="Scheremetjew M."/>
            <person name="Finn R."/>
            <person name="Kale V."/>
            <person name="Holt S."/>
            <person name="Cochrane G."/>
            <person name="Meng A."/>
            <person name="Brown T."/>
            <person name="Cohen L."/>
        </authorList>
    </citation>
    <scope>NUCLEOTIDE SEQUENCE</scope>
    <source>
        <strain evidence="8">CCMP2058</strain>
    </source>
</reference>
<dbReference type="EMBL" id="HBEM01003477">
    <property type="protein sequence ID" value="CAD8433114.1"/>
    <property type="molecule type" value="Transcribed_RNA"/>
</dbReference>
<evidence type="ECO:0000256" key="4">
    <source>
        <dbReference type="ARBA" id="ARBA00022833"/>
    </source>
</evidence>
<feature type="region of interest" description="Disordered" evidence="6">
    <location>
        <begin position="1"/>
        <end position="35"/>
    </location>
</feature>
<dbReference type="Pfam" id="PF01412">
    <property type="entry name" value="ArfGap"/>
    <property type="match status" value="1"/>
</dbReference>
<dbReference type="InterPro" id="IPR001164">
    <property type="entry name" value="ArfGAP_dom"/>
</dbReference>
<dbReference type="PANTHER" id="PTHR46419:SF3">
    <property type="entry name" value="ADP-RIBOSYLATION FACTOR GTPASE-ACTIVATING PROTEIN AGD15-RELATED"/>
    <property type="match status" value="1"/>
</dbReference>
<feature type="compositionally biased region" description="Basic residues" evidence="6">
    <location>
        <begin position="8"/>
        <end position="24"/>
    </location>
</feature>
<dbReference type="PRINTS" id="PR00405">
    <property type="entry name" value="REVINTRACTNG"/>
</dbReference>
<dbReference type="GO" id="GO:0008270">
    <property type="term" value="F:zinc ion binding"/>
    <property type="evidence" value="ECO:0007669"/>
    <property type="project" value="UniProtKB-KW"/>
</dbReference>
<feature type="compositionally biased region" description="Acidic residues" evidence="6">
    <location>
        <begin position="211"/>
        <end position="223"/>
    </location>
</feature>
<evidence type="ECO:0000256" key="5">
    <source>
        <dbReference type="PROSITE-ProRule" id="PRU00288"/>
    </source>
</evidence>
<feature type="domain" description="Arf-GAP" evidence="7">
    <location>
        <begin position="39"/>
        <end position="159"/>
    </location>
</feature>
<dbReference type="InterPro" id="IPR038508">
    <property type="entry name" value="ArfGAP_dom_sf"/>
</dbReference>
<dbReference type="Gene3D" id="1.10.220.150">
    <property type="entry name" value="Arf GTPase activating protein"/>
    <property type="match status" value="1"/>
</dbReference>
<feature type="compositionally biased region" description="Basic residues" evidence="6">
    <location>
        <begin position="183"/>
        <end position="206"/>
    </location>
</feature>
<keyword evidence="1" id="KW-0343">GTPase activation</keyword>
<feature type="region of interest" description="Disordered" evidence="6">
    <location>
        <begin position="152"/>
        <end position="246"/>
    </location>
</feature>
<evidence type="ECO:0000313" key="8">
    <source>
        <dbReference type="EMBL" id="CAD8433114.1"/>
    </source>
</evidence>
<dbReference type="PROSITE" id="PS50115">
    <property type="entry name" value="ARFGAP"/>
    <property type="match status" value="1"/>
</dbReference>
<dbReference type="PANTHER" id="PTHR46419">
    <property type="entry name" value="ADP-RIBOSYLATION FACTOR GTPASE-ACTIVATING PROTEIN AGD5"/>
    <property type="match status" value="1"/>
</dbReference>
<sequence>MSDDERKQRRKKSKKKKKKEKRGYRSPQDRPKEWTEKTIQLRKMILALPGNLECAECANKYPDWSSINLGVMICTECAGIHRGLGVHISKVRSIEMDVWPEAQLIRFYKLGGNTKVNGTWEATLKKDHKPNSSDRRTIQHFIQMKYQEKRFLAREKKDTDDEDDSDLSGESVDEDEEAAEREKRRRKKEKKRKKKMRRMMKAAKKRAREEESSDEEEEDEPEEPELKLEPKPSLKPKPEQIITNGVKSHLVTPTNLATERKTNGISFSPGFLSFLNAENGSKDGNSLSNLSEEDMLNDFFSEASTTDKQAANDMDALFR</sequence>
<keyword evidence="4" id="KW-0862">Zinc</keyword>